<dbReference type="PANTHER" id="PTHR33331">
    <property type="entry name" value="COILED-COIL DOMAIN-CONTAINING PROTEIN 162"/>
    <property type="match status" value="1"/>
</dbReference>
<name>A0A8S1MSR5_PARPR</name>
<protein>
    <submittedName>
        <fullName evidence="2">Uncharacterized protein</fullName>
    </submittedName>
</protein>
<proteinExistence type="predicted"/>
<feature type="coiled-coil region" evidence="1">
    <location>
        <begin position="2031"/>
        <end position="2079"/>
    </location>
</feature>
<dbReference type="InterPro" id="IPR040401">
    <property type="entry name" value="CCDC162"/>
</dbReference>
<dbReference type="PANTHER" id="PTHR33331:SF13">
    <property type="entry name" value="COILED-COIL DOMAIN CONTAINING 162"/>
    <property type="match status" value="1"/>
</dbReference>
<evidence type="ECO:0000313" key="3">
    <source>
        <dbReference type="Proteomes" id="UP000688137"/>
    </source>
</evidence>
<evidence type="ECO:0000256" key="1">
    <source>
        <dbReference type="SAM" id="Coils"/>
    </source>
</evidence>
<reference evidence="2" key="1">
    <citation type="submission" date="2021-01" db="EMBL/GenBank/DDBJ databases">
        <authorList>
            <consortium name="Genoscope - CEA"/>
            <person name="William W."/>
        </authorList>
    </citation>
    <scope>NUCLEOTIDE SEQUENCE</scope>
</reference>
<dbReference type="Proteomes" id="UP000688137">
    <property type="component" value="Unassembled WGS sequence"/>
</dbReference>
<sequence>MIQIVNDDLIPSNIKANSRLRDAYIKYQELVSRGKIKLKMNKQINCDIGQQLYFFKHKDALFFQHPDKQQEYYEGLLNNLTQQIKPQKAISYEKQLLQYIQGLNQQKYTPDSLKNEIIQLYKRKICQLKIRKQRTLQQEDSIQKPQAELIYKHRIQWIDNQIINLNQRLERLRIDDGIKNYKDNQQALYSNIFMDDVEIYLRNKIYFDKIKLPFRKLKYVCKWMHFLDRFEIQDNANKILNQLKVQNSEQNQQYFNDIVTNIESKLNLKYQMSRDVVLQLQEYLKPLKFSLDESRITQRFDRLPLIVLTDYEMQNRLYQSASKFLKNPRQFGEQKLIFHLCNLQHMLDGYQKYLYAWDKSEKNEYDGYSGLQKLTIELSAFDDSEELIKQLNHPLPIYPNISLVYVKNDWKMLLNSKNIILNEYQTFMLNQLNFVTVDTYTEKLIQLLPINLNKSMQAYIDQQIKQIRSDNYTLFNIIENNDYIEYTRESLRLRQINELYEKICNKEIHYRHKTKFKSDLVKAFEELMIELTPKETHLQAYFSTLVCKMREFHRKIFYIINALQSIERKLTFSLLSLRECKVNTTVDTQFLIKANQKQKSEVNDTQMNQLINQRRNAIISYLDATNKSTQKIRQNLSPELKYCKIEDEIFYSNEELPDVFISQKIINPIYDSTIDEFKKIMKRIIQQISLYINKYEKISSIKSINPIVDRFQCTLDCLEQEAIYQFQKLKLVQTYMKIFDNTVDQYHASEIIETIFEIIQAIPLLDLESFYFKDSYILNQDLLKNQREFMEILINKQQQHENTQIKQINEQYVLIRMQQEEIEKVLSRAETPKIEQKTARDSRLNEQYDYYNVSNKMSQIFQELNTTNKQSAVNLNSASKDLKIIDPNAILLPFQILEDYNGFNFTESLYLVTFIIKTFKNSFEMLQEQFPQNSIQGYLSLQIASLKQAQVYSYQDQKLPYIKKFHENTLFESEYGLIQKYFDRIKSTVQNDINPYILNISLYDLERTLNQQQIQITDIGAINNLLEYLRLRKHFLNIQLEMKVQHRIYKKIHGYQKMSKTNDLYFKSNLVDLQSQYKKNQAVKYCYSPYCFEIDATQEVPFILLKQFEILVFQDVIEEFRNIILYDQINVMFLQTQNELRFNYIDDYMKAQLDLKHFAQIGYLPQNSKLTTKQINQFEFNEKLLLSNLPKKPQEIDEYLKQAKQTKAELFIKYVNKYKERPRVNSFQSDKMQILCLKKDQNLKLYLIKRLIQDFLSITQYEAIKVDIFYTQMRIKRISQVIPNSSQIDKNFLLSVQEEQLVYVQQFKQFAERLETHIHIDQFYSKDDFQKQKQQDSNWDLRQYYKSIYQYLMELLRHNTIYLNWFELLHMNELYLFNLSFDYYDQTKEMLYQGKLGKNPIKSVLEYDKNQMDIKQCISDQVIEQRALVAQAIDKMIDKIKSFYSINKVFESFNQQIELFKSKNKINELIPEIKQSYLNLYSKTYYIYNQCKFLISKDYPDSEYYQQYQLINQCLFLKHQFSSVNLNFFKTIYVRYQNIYKIKQKELYRNFKKLDSNTYSDQIKMINLVLPINNENLLTYYHNEQHQNISLMLQVPGNIGVNERIMLRKQNVINIKEACISTLLQDTYVLLQNPYIFNISSVELKLYYNDLEIQLKDQKMTLKELVYNQLTNTSIKAMNDNVYLLQQYLNVAPEYIEKTEIMDKLVSKINIAIPRVKFINSLQSTLSQKNGEIHNALKISFIQGFLNRLRNKSIQTNLLVSGMGYSISSQDIEDCLNILNRDLYTFAENEITARMETFNLIYEQQKTQIKQLNRQLKEKTLENEQLKQSFDERLQALVIAKSNKILFDLDMLQSKFRDYQKCTQGLEDNIREQIESKYKIHVEQLTFERDRVIQKFMDLKQQLITLFTQEVQTNQDALIKFVQQKTNEMLSEIPLYKRSHSEKNDQNENNHHVEHQKIELLFEPYKFTKALHQLKDKWQQDTEDQKINYEKQISFYKQQCLEFEDLQFQLNESKRKETTMKMEIITLQQTINLLIKQKDDYAEQIDQLKFEKKRILKSNDDYQQQLKQYKEKFKTQEVKKRNAISVDNYSMTQSIVERKTLPKLFKSEQKPKLKL</sequence>
<feature type="coiled-coil region" evidence="1">
    <location>
        <begin position="1795"/>
        <end position="1829"/>
    </location>
</feature>
<dbReference type="EMBL" id="CAJJDM010000074">
    <property type="protein sequence ID" value="CAD8084097.1"/>
    <property type="molecule type" value="Genomic_DNA"/>
</dbReference>
<evidence type="ECO:0000313" key="2">
    <source>
        <dbReference type="EMBL" id="CAD8084097.1"/>
    </source>
</evidence>
<keyword evidence="3" id="KW-1185">Reference proteome</keyword>
<gene>
    <name evidence="2" type="ORF">PPRIM_AZ9-3.1.T0710175</name>
</gene>
<comment type="caution">
    <text evidence="2">The sequence shown here is derived from an EMBL/GenBank/DDBJ whole genome shotgun (WGS) entry which is preliminary data.</text>
</comment>
<accession>A0A8S1MSR5</accession>
<dbReference type="OMA" id="ETHIHID"/>
<keyword evidence="1" id="KW-0175">Coiled coil</keyword>
<organism evidence="2 3">
    <name type="scientific">Paramecium primaurelia</name>
    <dbReference type="NCBI Taxonomy" id="5886"/>
    <lineage>
        <taxon>Eukaryota</taxon>
        <taxon>Sar</taxon>
        <taxon>Alveolata</taxon>
        <taxon>Ciliophora</taxon>
        <taxon>Intramacronucleata</taxon>
        <taxon>Oligohymenophorea</taxon>
        <taxon>Peniculida</taxon>
        <taxon>Parameciidae</taxon>
        <taxon>Paramecium</taxon>
    </lineage>
</organism>